<keyword evidence="4" id="KW-0411">Iron-sulfur</keyword>
<evidence type="ECO:0000313" key="7">
    <source>
        <dbReference type="Proteomes" id="UP000262583"/>
    </source>
</evidence>
<feature type="binding site" evidence="4">
    <location>
        <position position="122"/>
    </location>
    <ligand>
        <name>[4Fe-4S] cluster</name>
        <dbReference type="ChEBI" id="CHEBI:49883"/>
    </ligand>
</feature>
<keyword evidence="4" id="KW-0408">Iron</keyword>
<dbReference type="InterPro" id="IPR004511">
    <property type="entry name" value="PAPS/APS_Rdtase"/>
</dbReference>
<dbReference type="SUPFAM" id="SSF52402">
    <property type="entry name" value="Adenine nucleotide alpha hydrolases-like"/>
    <property type="match status" value="1"/>
</dbReference>
<dbReference type="GO" id="GO:0046872">
    <property type="term" value="F:metal ion binding"/>
    <property type="evidence" value="ECO:0007669"/>
    <property type="project" value="UniProtKB-KW"/>
</dbReference>
<evidence type="ECO:0000256" key="1">
    <source>
        <dbReference type="ARBA" id="ARBA00009732"/>
    </source>
</evidence>
<evidence type="ECO:0000313" key="6">
    <source>
        <dbReference type="EMBL" id="AXA35934.1"/>
    </source>
</evidence>
<dbReference type="Pfam" id="PF01507">
    <property type="entry name" value="PAPS_reduct"/>
    <property type="match status" value="1"/>
</dbReference>
<evidence type="ECO:0000256" key="4">
    <source>
        <dbReference type="HAMAP-Rule" id="MF_00063"/>
    </source>
</evidence>
<dbReference type="InterPro" id="IPR014729">
    <property type="entry name" value="Rossmann-like_a/b/a_fold"/>
</dbReference>
<dbReference type="EC" id="1.8.4.10" evidence="4"/>
<dbReference type="PANTHER" id="PTHR46509:SF1">
    <property type="entry name" value="PHOSPHOADENOSINE PHOSPHOSULFATE REDUCTASE"/>
    <property type="match status" value="1"/>
</dbReference>
<protein>
    <recommendedName>
        <fullName evidence="4">Adenosine 5'-phosphosulfate reductase</fullName>
        <shortName evidence="4">APS reductase</shortName>
        <ecNumber evidence="4">1.8.4.10</ecNumber>
    </recommendedName>
    <alternativeName>
        <fullName evidence="4">5'-adenylylsulfate reductase</fullName>
    </alternativeName>
    <alternativeName>
        <fullName evidence="4">Thioredoxin-dependent 5'-adenylylsulfate reductase</fullName>
    </alternativeName>
</protein>
<keyword evidence="4" id="KW-0479">Metal-binding</keyword>
<proteinExistence type="inferred from homology"/>
<comment type="similarity">
    <text evidence="1 4">Belongs to the PAPS reductase family. CysH subfamily.</text>
</comment>
<evidence type="ECO:0000256" key="3">
    <source>
        <dbReference type="ARBA" id="ARBA00024327"/>
    </source>
</evidence>
<dbReference type="GO" id="GO:0005737">
    <property type="term" value="C:cytoplasm"/>
    <property type="evidence" value="ECO:0007669"/>
    <property type="project" value="UniProtKB-SubCell"/>
</dbReference>
<dbReference type="EMBL" id="CP030759">
    <property type="protein sequence ID" value="AXA35934.1"/>
    <property type="molecule type" value="Genomic_DNA"/>
</dbReference>
<organism evidence="6 7">
    <name type="scientific">Sumerlaea chitinivorans</name>
    <dbReference type="NCBI Taxonomy" id="2250252"/>
    <lineage>
        <taxon>Bacteria</taxon>
        <taxon>Candidatus Sumerlaeota</taxon>
        <taxon>Candidatus Sumerlaeia</taxon>
        <taxon>Candidatus Sumerlaeales</taxon>
        <taxon>Candidatus Sumerlaeaceae</taxon>
        <taxon>Candidatus Sumerlaea</taxon>
    </lineage>
</organism>
<feature type="binding site" evidence="4">
    <location>
        <position position="209"/>
    </location>
    <ligand>
        <name>[4Fe-4S] cluster</name>
        <dbReference type="ChEBI" id="CHEBI:49883"/>
    </ligand>
</feature>
<comment type="function">
    <text evidence="4">Catalyzes the formation of sulfite from adenosine 5'-phosphosulfate (APS) using thioredoxin as an electron donor.</text>
</comment>
<comment type="subcellular location">
    <subcellularLocation>
        <location evidence="4">Cytoplasm</location>
    </subcellularLocation>
</comment>
<keyword evidence="4" id="KW-0963">Cytoplasm</keyword>
<dbReference type="InterPro" id="IPR002500">
    <property type="entry name" value="PAPS_reduct_dom"/>
</dbReference>
<comment type="cofactor">
    <cofactor evidence="4">
        <name>[4Fe-4S] cluster</name>
        <dbReference type="ChEBI" id="CHEBI:49883"/>
    </cofactor>
    <text evidence="4">Binds 1 [4Fe-4S] cluster per subunit.</text>
</comment>
<evidence type="ECO:0000259" key="5">
    <source>
        <dbReference type="Pfam" id="PF01507"/>
    </source>
</evidence>
<name>A0A2Z4Y465_SUMC1</name>
<dbReference type="NCBIfam" id="NF002537">
    <property type="entry name" value="PRK02090.1"/>
    <property type="match status" value="1"/>
</dbReference>
<dbReference type="GO" id="GO:0043866">
    <property type="term" value="F:adenylyl-sulfate reductase (thioredoxin) activity"/>
    <property type="evidence" value="ECO:0007669"/>
    <property type="project" value="UniProtKB-EC"/>
</dbReference>
<dbReference type="GO" id="GO:0004604">
    <property type="term" value="F:phosphoadenylyl-sulfate reductase (thioredoxin) activity"/>
    <property type="evidence" value="ECO:0007669"/>
    <property type="project" value="UniProtKB-UniRule"/>
</dbReference>
<feature type="domain" description="Phosphoadenosine phosphosulphate reductase" evidence="5">
    <location>
        <begin position="34"/>
        <end position="212"/>
    </location>
</feature>
<feature type="active site" description="Nucleophile; cysteine thiosulfonate intermediate" evidence="4">
    <location>
        <position position="241"/>
    </location>
</feature>
<comment type="catalytic activity">
    <reaction evidence="4">
        <text>[thioredoxin]-disulfide + sulfite + AMP + 2 H(+) = adenosine 5'-phosphosulfate + [thioredoxin]-dithiol</text>
        <dbReference type="Rhea" id="RHEA:21976"/>
        <dbReference type="Rhea" id="RHEA-COMP:10698"/>
        <dbReference type="Rhea" id="RHEA-COMP:10700"/>
        <dbReference type="ChEBI" id="CHEBI:15378"/>
        <dbReference type="ChEBI" id="CHEBI:17359"/>
        <dbReference type="ChEBI" id="CHEBI:29950"/>
        <dbReference type="ChEBI" id="CHEBI:50058"/>
        <dbReference type="ChEBI" id="CHEBI:58243"/>
        <dbReference type="ChEBI" id="CHEBI:456215"/>
        <dbReference type="EC" id="1.8.4.10"/>
    </reaction>
</comment>
<evidence type="ECO:0000256" key="2">
    <source>
        <dbReference type="ARBA" id="ARBA00023002"/>
    </source>
</evidence>
<dbReference type="HAMAP" id="MF_00063">
    <property type="entry name" value="CysH"/>
    <property type="match status" value="1"/>
</dbReference>
<dbReference type="PIRSF" id="PIRSF000857">
    <property type="entry name" value="PAPS_reductase"/>
    <property type="match status" value="1"/>
</dbReference>
<accession>A0A2Z4Y465</accession>
<dbReference type="Proteomes" id="UP000262583">
    <property type="component" value="Chromosome"/>
</dbReference>
<reference evidence="6 7" key="1">
    <citation type="submission" date="2018-05" db="EMBL/GenBank/DDBJ databases">
        <title>A metagenomic window into the 2 km-deep terrestrial subsurface aquifer revealed taxonomically and functionally diverse microbial community comprising novel uncultured bacterial lineages.</title>
        <authorList>
            <person name="Kadnikov V.V."/>
            <person name="Mardanov A.V."/>
            <person name="Beletsky A.V."/>
            <person name="Banks D."/>
            <person name="Pimenov N.V."/>
            <person name="Frank Y.A."/>
            <person name="Karnachuk O.V."/>
            <person name="Ravin N.V."/>
        </authorList>
    </citation>
    <scope>NUCLEOTIDE SEQUENCE [LARGE SCALE GENOMIC DNA]</scope>
    <source>
        <strain evidence="6">BY</strain>
    </source>
</reference>
<gene>
    <name evidence="4" type="primary">cysH</name>
    <name evidence="6" type="ORF">BRCON_1157</name>
</gene>
<dbReference type="Gene3D" id="3.40.50.620">
    <property type="entry name" value="HUPs"/>
    <property type="match status" value="1"/>
</dbReference>
<dbReference type="AlphaFoldDB" id="A0A2Z4Y465"/>
<dbReference type="PANTHER" id="PTHR46509">
    <property type="entry name" value="PHOSPHOADENOSINE PHOSPHOSULFATE REDUCTASE"/>
    <property type="match status" value="1"/>
</dbReference>
<feature type="binding site" evidence="4">
    <location>
        <position position="123"/>
    </location>
    <ligand>
        <name>[4Fe-4S] cluster</name>
        <dbReference type="ChEBI" id="CHEBI:49883"/>
    </ligand>
</feature>
<comment type="pathway">
    <text evidence="3 4">Sulfur metabolism; hydrogen sulfide biosynthesis; sulfite from sulfate.</text>
</comment>
<keyword evidence="2 4" id="KW-0560">Oxidoreductase</keyword>
<dbReference type="KEGG" id="schv:BRCON_1157"/>
<feature type="binding site" evidence="4">
    <location>
        <position position="206"/>
    </location>
    <ligand>
        <name>[4Fe-4S] cluster</name>
        <dbReference type="ChEBI" id="CHEBI:49883"/>
    </ligand>
</feature>
<dbReference type="GO" id="GO:0051539">
    <property type="term" value="F:4 iron, 4 sulfur cluster binding"/>
    <property type="evidence" value="ECO:0007669"/>
    <property type="project" value="UniProtKB-UniRule"/>
</dbReference>
<dbReference type="GO" id="GO:0019379">
    <property type="term" value="P:sulfate assimilation, phosphoadenylyl sulfate reduction by phosphoadenylyl-sulfate reductase (thioredoxin)"/>
    <property type="evidence" value="ECO:0007669"/>
    <property type="project" value="UniProtKB-UniRule"/>
</dbReference>
<sequence>MLKELDLTTLNTALSTASPQEVIRWAVDTFGARLAMQSSMQKTACALMHMAAEICPEIEIIFVDTGVHFPETLALRDEYQRRFHLNIRTVAPKLTWEEQFAKYGRHLYLYDDEFDPPGYRECCRLRKEIPFLEAVQGRFDAVIGGLMRAEGGTRSRIDVVSPDPRLPGYKIYPLAHWSEEQVDAYIREHDLPVHPLYAHGYASIGCHTCTTPIREGEPKRAGRWRHIREAHPERYKDGLYCGINLEDRRPRGS</sequence>
<dbReference type="GO" id="GO:0070814">
    <property type="term" value="P:hydrogen sulfide biosynthetic process"/>
    <property type="evidence" value="ECO:0007669"/>
    <property type="project" value="UniProtKB-UniRule"/>
</dbReference>